<dbReference type="InterPro" id="IPR003439">
    <property type="entry name" value="ABC_transporter-like_ATP-bd"/>
</dbReference>
<evidence type="ECO:0000256" key="9">
    <source>
        <dbReference type="SAM" id="Phobius"/>
    </source>
</evidence>
<feature type="domain" description="ABC transmembrane type-1" evidence="11">
    <location>
        <begin position="10"/>
        <end position="310"/>
    </location>
</feature>
<dbReference type="PROSITE" id="PS50929">
    <property type="entry name" value="ABC_TM1F"/>
    <property type="match status" value="1"/>
</dbReference>
<dbReference type="InterPro" id="IPR003593">
    <property type="entry name" value="AAA+_ATPase"/>
</dbReference>
<evidence type="ECO:0000259" key="11">
    <source>
        <dbReference type="PROSITE" id="PS50929"/>
    </source>
</evidence>
<evidence type="ECO:0000256" key="2">
    <source>
        <dbReference type="ARBA" id="ARBA00022448"/>
    </source>
</evidence>
<evidence type="ECO:0000256" key="7">
    <source>
        <dbReference type="ARBA" id="ARBA00022989"/>
    </source>
</evidence>
<dbReference type="Pfam" id="PF00664">
    <property type="entry name" value="ABC_membrane"/>
    <property type="match status" value="1"/>
</dbReference>
<gene>
    <name evidence="12" type="ORF">HELGO_WM10656</name>
</gene>
<proteinExistence type="predicted"/>
<keyword evidence="7 9" id="KW-1133">Transmembrane helix</keyword>
<dbReference type="SUPFAM" id="SSF90123">
    <property type="entry name" value="ABC transporter transmembrane region"/>
    <property type="match status" value="1"/>
</dbReference>
<dbReference type="InterPro" id="IPR039421">
    <property type="entry name" value="Type_1_exporter"/>
</dbReference>
<dbReference type="Gene3D" id="1.20.1560.10">
    <property type="entry name" value="ABC transporter type 1, transmembrane domain"/>
    <property type="match status" value="1"/>
</dbReference>
<evidence type="ECO:0000256" key="6">
    <source>
        <dbReference type="ARBA" id="ARBA00022840"/>
    </source>
</evidence>
<dbReference type="Pfam" id="PF00005">
    <property type="entry name" value="ABC_tran"/>
    <property type="match status" value="1"/>
</dbReference>
<evidence type="ECO:0000256" key="4">
    <source>
        <dbReference type="ARBA" id="ARBA00022692"/>
    </source>
</evidence>
<dbReference type="GO" id="GO:0034040">
    <property type="term" value="F:ATPase-coupled lipid transmembrane transporter activity"/>
    <property type="evidence" value="ECO:0007669"/>
    <property type="project" value="TreeGrafter"/>
</dbReference>
<sequence>MILSHKKEFFIANILAVLVALVSLPVPLIIPLLVDEVLLNKPSYIVGFLNQFVSPSLQVPIYYFAVVTGLTIILRILTVIIGVFEIKKFTIIAKNITYKIRKDLLKVVRKISMSEYETLGSTAVSSRFVVDIDTIDRFISTTISKLIISILIFIGVSVILLLIHWQLALFLLFFNPVVLYFSNRVAKNVRGLKTKENKAYEVFSESLSQTLDAMAQVRASNQSKNFFDRLSFLADEIRQSSGEFFWKNEASSRFSFTIFLASFDVFRATSMLLVLYSDLSIGEMFAVFSYLWYMMGPVQEILGIQYAWHSANAALTRINEFLSMKKEVDYEHRKNPFDSVTTTTLSLKNISFSYGDTKILDDINLEVKKGEKIAIVGASGSGKSTVINVILGLYPMKSGDVLFDGVSIKDIGYEVVRDNVATVLQSPFVFNSTIKENLVFNENISDEKIYQALEIAQLKEKVDAMPKGLHTLVGKQGVKLSGGQKQRLAIARMILSNPKLVILDEATSSLDIFTEEKLHHSLEEFLSGVTTIIIAHRKSSIDQADRVFVLEEGRLKEKLDY</sequence>
<dbReference type="FunFam" id="3.40.50.300:FF:000299">
    <property type="entry name" value="ABC transporter ATP-binding protein/permease"/>
    <property type="match status" value="1"/>
</dbReference>
<feature type="transmembrane region" description="Helical" evidence="9">
    <location>
        <begin position="12"/>
        <end position="34"/>
    </location>
</feature>
<dbReference type="PROSITE" id="PS50893">
    <property type="entry name" value="ABC_TRANSPORTER_2"/>
    <property type="match status" value="1"/>
</dbReference>
<dbReference type="PROSITE" id="PS00211">
    <property type="entry name" value="ABC_TRANSPORTER_1"/>
    <property type="match status" value="1"/>
</dbReference>
<dbReference type="SMART" id="SM00382">
    <property type="entry name" value="AAA"/>
    <property type="match status" value="1"/>
</dbReference>
<dbReference type="GO" id="GO:0005524">
    <property type="term" value="F:ATP binding"/>
    <property type="evidence" value="ECO:0007669"/>
    <property type="project" value="UniProtKB-KW"/>
</dbReference>
<dbReference type="GO" id="GO:0016887">
    <property type="term" value="F:ATP hydrolysis activity"/>
    <property type="evidence" value="ECO:0007669"/>
    <property type="project" value="InterPro"/>
</dbReference>
<feature type="transmembrane region" description="Helical" evidence="9">
    <location>
        <begin position="61"/>
        <end position="84"/>
    </location>
</feature>
<organism evidence="12">
    <name type="scientific">uncultured Campylobacterales bacterium</name>
    <dbReference type="NCBI Taxonomy" id="352960"/>
    <lineage>
        <taxon>Bacteria</taxon>
        <taxon>Pseudomonadati</taxon>
        <taxon>Campylobacterota</taxon>
        <taxon>Epsilonproteobacteria</taxon>
        <taxon>Campylobacterales</taxon>
        <taxon>environmental samples</taxon>
    </lineage>
</organism>
<dbReference type="PANTHER" id="PTHR24221:SF233">
    <property type="entry name" value="ATP-BINDING_PERMEASE FUSION ABC TRANSPORTER-RELATED"/>
    <property type="match status" value="1"/>
</dbReference>
<evidence type="ECO:0000256" key="5">
    <source>
        <dbReference type="ARBA" id="ARBA00022741"/>
    </source>
</evidence>
<dbReference type="InterPro" id="IPR011527">
    <property type="entry name" value="ABC1_TM_dom"/>
</dbReference>
<evidence type="ECO:0000256" key="3">
    <source>
        <dbReference type="ARBA" id="ARBA00022475"/>
    </source>
</evidence>
<accession>A0A6S6S726</accession>
<feature type="domain" description="ABC transporter" evidence="10">
    <location>
        <begin position="345"/>
        <end position="559"/>
    </location>
</feature>
<reference evidence="12" key="1">
    <citation type="submission" date="2020-01" db="EMBL/GenBank/DDBJ databases">
        <authorList>
            <person name="Meier V. D."/>
            <person name="Meier V D."/>
        </authorList>
    </citation>
    <scope>NUCLEOTIDE SEQUENCE</scope>
    <source>
        <strain evidence="12">HLG_WM_MAG_12</strain>
    </source>
</reference>
<keyword evidence="5" id="KW-0547">Nucleotide-binding</keyword>
<keyword evidence="4 9" id="KW-0812">Transmembrane</keyword>
<dbReference type="CDD" id="cd07346">
    <property type="entry name" value="ABC_6TM_exporters"/>
    <property type="match status" value="1"/>
</dbReference>
<evidence type="ECO:0000256" key="8">
    <source>
        <dbReference type="ARBA" id="ARBA00023136"/>
    </source>
</evidence>
<dbReference type="SUPFAM" id="SSF52540">
    <property type="entry name" value="P-loop containing nucleoside triphosphate hydrolases"/>
    <property type="match status" value="1"/>
</dbReference>
<protein>
    <submittedName>
        <fullName evidence="12">Lipid A export ATP-binding/permease protein MsbA</fullName>
    </submittedName>
</protein>
<dbReference type="PANTHER" id="PTHR24221">
    <property type="entry name" value="ATP-BINDING CASSETTE SUB-FAMILY B"/>
    <property type="match status" value="1"/>
</dbReference>
<keyword evidence="6 12" id="KW-0067">ATP-binding</keyword>
<dbReference type="Gene3D" id="3.40.50.300">
    <property type="entry name" value="P-loop containing nucleotide triphosphate hydrolases"/>
    <property type="match status" value="1"/>
</dbReference>
<dbReference type="InterPro" id="IPR036640">
    <property type="entry name" value="ABC1_TM_sf"/>
</dbReference>
<dbReference type="EMBL" id="CACVAW010000002">
    <property type="protein sequence ID" value="CAA6800186.1"/>
    <property type="molecule type" value="Genomic_DNA"/>
</dbReference>
<feature type="transmembrane region" description="Helical" evidence="9">
    <location>
        <begin position="146"/>
        <end position="174"/>
    </location>
</feature>
<evidence type="ECO:0000259" key="10">
    <source>
        <dbReference type="PROSITE" id="PS50893"/>
    </source>
</evidence>
<keyword evidence="8 9" id="KW-0472">Membrane</keyword>
<dbReference type="InterPro" id="IPR017871">
    <property type="entry name" value="ABC_transporter-like_CS"/>
</dbReference>
<dbReference type="GO" id="GO:0005886">
    <property type="term" value="C:plasma membrane"/>
    <property type="evidence" value="ECO:0007669"/>
    <property type="project" value="UniProtKB-SubCell"/>
</dbReference>
<comment type="subcellular location">
    <subcellularLocation>
        <location evidence="1">Cell membrane</location>
        <topology evidence="1">Multi-pass membrane protein</topology>
    </subcellularLocation>
</comment>
<dbReference type="InterPro" id="IPR027417">
    <property type="entry name" value="P-loop_NTPase"/>
</dbReference>
<keyword evidence="2" id="KW-0813">Transport</keyword>
<name>A0A6S6S726_9BACT</name>
<dbReference type="AlphaFoldDB" id="A0A6S6S726"/>
<evidence type="ECO:0000256" key="1">
    <source>
        <dbReference type="ARBA" id="ARBA00004651"/>
    </source>
</evidence>
<keyword evidence="3" id="KW-1003">Cell membrane</keyword>
<dbReference type="GO" id="GO:0140359">
    <property type="term" value="F:ABC-type transporter activity"/>
    <property type="evidence" value="ECO:0007669"/>
    <property type="project" value="InterPro"/>
</dbReference>
<evidence type="ECO:0000313" key="12">
    <source>
        <dbReference type="EMBL" id="CAA6800186.1"/>
    </source>
</evidence>